<protein>
    <recommendedName>
        <fullName evidence="1">BTB domain-containing protein</fullName>
    </recommendedName>
</protein>
<dbReference type="PROSITE" id="PS50097">
    <property type="entry name" value="BTB"/>
    <property type="match status" value="1"/>
</dbReference>
<keyword evidence="3" id="KW-1185">Reference proteome</keyword>
<dbReference type="InterPro" id="IPR011333">
    <property type="entry name" value="SKP1/BTB/POZ_sf"/>
</dbReference>
<evidence type="ECO:0000313" key="3">
    <source>
        <dbReference type="Proteomes" id="UP000237631"/>
    </source>
</evidence>
<dbReference type="AlphaFoldDB" id="A0A2S6CCD1"/>
<dbReference type="Pfam" id="PF00651">
    <property type="entry name" value="BTB"/>
    <property type="match status" value="1"/>
</dbReference>
<dbReference type="Gene3D" id="3.30.710.10">
    <property type="entry name" value="Potassium Channel Kv1.1, Chain A"/>
    <property type="match status" value="1"/>
</dbReference>
<reference evidence="3" key="1">
    <citation type="journal article" date="2017" name="bioRxiv">
        <title>Conservation of a gene cluster reveals novel cercosporin biosynthetic mechanisms and extends production to the genus Colletotrichum.</title>
        <authorList>
            <person name="de Jonge R."/>
            <person name="Ebert M.K."/>
            <person name="Huitt-Roehl C.R."/>
            <person name="Pal P."/>
            <person name="Suttle J.C."/>
            <person name="Spanner R.E."/>
            <person name="Neubauer J.D."/>
            <person name="Jurick W.M.II."/>
            <person name="Stott K.A."/>
            <person name="Secor G.A."/>
            <person name="Thomma B.P.H.J."/>
            <person name="Van de Peer Y."/>
            <person name="Townsend C.A."/>
            <person name="Bolton M.D."/>
        </authorList>
    </citation>
    <scope>NUCLEOTIDE SEQUENCE [LARGE SCALE GENOMIC DNA]</scope>
    <source>
        <strain evidence="3">CBS538.71</strain>
    </source>
</reference>
<proteinExistence type="predicted"/>
<accession>A0A2S6CCD1</accession>
<sequence length="336" mass="37568">MADSVVDIDPDGDVVLVCGKANGSERLRVSSKVLSLASPVFKTMLGPNFKEGKKLSELGTLDLPLPDDDGADMMIICNILHMRHSKLDRRLEVKKLEDVSILADKYNCTMALGPIAEHWVRELRTDCSDATRASLICSAFRLRLPMMFKELGRDHILRYNGHWVLDGNRPEHKVLQKVLDAADQETCLARIGVVQFFDERIVCYCDTNRTYANNCNRALMYGTDMLRKLKGAELWPLYSARGLTIGSMLSKMASMSWKQASLGVANCGNRNTMGNACFCTLSLWIDNKTLATLFKAEAERIRKKIPDLCLGCVLEGEKWKKTDCNHSEGPSLPFGI</sequence>
<name>A0A2S6CCD1_9PEZI</name>
<dbReference type="OrthoDB" id="5275938at2759"/>
<dbReference type="SUPFAM" id="SSF54695">
    <property type="entry name" value="POZ domain"/>
    <property type="match status" value="1"/>
</dbReference>
<dbReference type="EMBL" id="PNEN01000495">
    <property type="protein sequence ID" value="PPJ57385.1"/>
    <property type="molecule type" value="Genomic_DNA"/>
</dbReference>
<feature type="domain" description="BTB" evidence="1">
    <location>
        <begin position="12"/>
        <end position="89"/>
    </location>
</feature>
<gene>
    <name evidence="2" type="ORF">CBER1_01434</name>
</gene>
<evidence type="ECO:0000259" key="1">
    <source>
        <dbReference type="PROSITE" id="PS50097"/>
    </source>
</evidence>
<evidence type="ECO:0000313" key="2">
    <source>
        <dbReference type="EMBL" id="PPJ57385.1"/>
    </source>
</evidence>
<comment type="caution">
    <text evidence="2">The sequence shown here is derived from an EMBL/GenBank/DDBJ whole genome shotgun (WGS) entry which is preliminary data.</text>
</comment>
<dbReference type="Proteomes" id="UP000237631">
    <property type="component" value="Unassembled WGS sequence"/>
</dbReference>
<organism evidence="2 3">
    <name type="scientific">Cercospora berteroae</name>
    <dbReference type="NCBI Taxonomy" id="357750"/>
    <lineage>
        <taxon>Eukaryota</taxon>
        <taxon>Fungi</taxon>
        <taxon>Dikarya</taxon>
        <taxon>Ascomycota</taxon>
        <taxon>Pezizomycotina</taxon>
        <taxon>Dothideomycetes</taxon>
        <taxon>Dothideomycetidae</taxon>
        <taxon>Mycosphaerellales</taxon>
        <taxon>Mycosphaerellaceae</taxon>
        <taxon>Cercospora</taxon>
    </lineage>
</organism>
<dbReference type="InterPro" id="IPR000210">
    <property type="entry name" value="BTB/POZ_dom"/>
</dbReference>
<dbReference type="CDD" id="cd18186">
    <property type="entry name" value="BTB_POZ_ZBTB_KLHL-like"/>
    <property type="match status" value="1"/>
</dbReference>
<dbReference type="STRING" id="357750.A0A2S6CCD1"/>